<protein>
    <recommendedName>
        <fullName evidence="4">Transmembrane protein</fullName>
    </recommendedName>
</protein>
<dbReference type="AlphaFoldDB" id="A0A8S1PYT1"/>
<feature type="transmembrane region" description="Helical" evidence="1">
    <location>
        <begin position="57"/>
        <end position="74"/>
    </location>
</feature>
<feature type="transmembrane region" description="Helical" evidence="1">
    <location>
        <begin position="32"/>
        <end position="51"/>
    </location>
</feature>
<evidence type="ECO:0000313" key="2">
    <source>
        <dbReference type="EMBL" id="CAD8108366.1"/>
    </source>
</evidence>
<keyword evidence="1" id="KW-0472">Membrane</keyword>
<reference evidence="2" key="1">
    <citation type="submission" date="2021-01" db="EMBL/GenBank/DDBJ databases">
        <authorList>
            <consortium name="Genoscope - CEA"/>
            <person name="William W."/>
        </authorList>
    </citation>
    <scope>NUCLEOTIDE SEQUENCE</scope>
</reference>
<evidence type="ECO:0008006" key="4">
    <source>
        <dbReference type="Google" id="ProtNLM"/>
    </source>
</evidence>
<feature type="transmembrane region" description="Helical" evidence="1">
    <location>
        <begin position="157"/>
        <end position="176"/>
    </location>
</feature>
<accession>A0A8S1PYT1</accession>
<proteinExistence type="predicted"/>
<evidence type="ECO:0000313" key="3">
    <source>
        <dbReference type="Proteomes" id="UP000688137"/>
    </source>
</evidence>
<organism evidence="2 3">
    <name type="scientific">Paramecium primaurelia</name>
    <dbReference type="NCBI Taxonomy" id="5886"/>
    <lineage>
        <taxon>Eukaryota</taxon>
        <taxon>Sar</taxon>
        <taxon>Alveolata</taxon>
        <taxon>Ciliophora</taxon>
        <taxon>Intramacronucleata</taxon>
        <taxon>Oligohymenophorea</taxon>
        <taxon>Peniculida</taxon>
        <taxon>Parameciidae</taxon>
        <taxon>Paramecium</taxon>
    </lineage>
</organism>
<dbReference type="Proteomes" id="UP000688137">
    <property type="component" value="Unassembled WGS sequence"/>
</dbReference>
<comment type="caution">
    <text evidence="2">The sequence shown here is derived from an EMBL/GenBank/DDBJ whole genome shotgun (WGS) entry which is preliminary data.</text>
</comment>
<keyword evidence="3" id="KW-1185">Reference proteome</keyword>
<keyword evidence="1" id="KW-0812">Transmembrane</keyword>
<evidence type="ECO:0000256" key="1">
    <source>
        <dbReference type="SAM" id="Phobius"/>
    </source>
</evidence>
<sequence>MTKKYTLQFSHPTIEQAYQKDRIMKYLWIKKILAILIFLLSTIELICSFFYEKNEIIYWEIGFTIYSIFLVIISLKGSPELVKTIFQFTNIILCILQIRSNYYQSPQSSIYLNGQNIMIFNMIIFYFSSIQEAPIQLIFFLITRCLITGLVNDDVFMGQDLITIIITSFGILIFIYQNDQIQRGHFLLEFSDKQWEQTLPIIIQSPFVMFTFDEERLNFNLKITNDMSEICWNNEKTPSENLRFFLRTFKMGNDNLEQYLVTRSRTDSDYKKIHQFQLRLQRNESIYGTKKYIIRFSDFYLREHVFLIVFDQQEEKLRILDKVKTALIQGINQHQNLTINFLQKQIQLLQTLMISNNSKSIIYKMKIHCMYFIGKYTQCNSFQEIEQKIIQINITDMIKGLIHLYCMAYQTIQIEFSSSTFEDIYVFSNEQILNIFLVIIFQTLIRLCQNGKTVFVHISEINKQSDLELIKISILFSQSEELKQKLLNNQLFYKIQVRLSPKVDILSYDNTCQFEIYKDLNQLNAIRMLEEEIL</sequence>
<dbReference type="EMBL" id="CAJJDM010000140">
    <property type="protein sequence ID" value="CAD8108366.1"/>
    <property type="molecule type" value="Genomic_DNA"/>
</dbReference>
<name>A0A8S1PYT1_PARPR</name>
<gene>
    <name evidence="2" type="ORF">PPRIM_AZ9-3.1.T1370022</name>
</gene>
<keyword evidence="1" id="KW-1133">Transmembrane helix</keyword>